<keyword evidence="2" id="KW-0472">Membrane</keyword>
<feature type="transmembrane region" description="Helical" evidence="2">
    <location>
        <begin position="157"/>
        <end position="177"/>
    </location>
</feature>
<evidence type="ECO:0000259" key="3">
    <source>
        <dbReference type="Pfam" id="PF01757"/>
    </source>
</evidence>
<dbReference type="GO" id="GO:0009103">
    <property type="term" value="P:lipopolysaccharide biosynthetic process"/>
    <property type="evidence" value="ECO:0007669"/>
    <property type="project" value="TreeGrafter"/>
</dbReference>
<dbReference type="GO" id="GO:0016020">
    <property type="term" value="C:membrane"/>
    <property type="evidence" value="ECO:0007669"/>
    <property type="project" value="TreeGrafter"/>
</dbReference>
<keyword evidence="2" id="KW-1133">Transmembrane helix</keyword>
<evidence type="ECO:0000256" key="1">
    <source>
        <dbReference type="SAM" id="MobiDB-lite"/>
    </source>
</evidence>
<dbReference type="PANTHER" id="PTHR23028">
    <property type="entry name" value="ACETYLTRANSFERASE"/>
    <property type="match status" value="1"/>
</dbReference>
<reference evidence="4 5" key="2">
    <citation type="submission" date="2019-07" db="EMBL/GenBank/DDBJ databases">
        <authorList>
            <person name="Huang Y."/>
        </authorList>
    </citation>
    <scope>NUCLEOTIDE SEQUENCE [LARGE SCALE GENOMIC DNA]</scope>
    <source>
        <strain evidence="4 5">HY188</strain>
    </source>
</reference>
<evidence type="ECO:0000256" key="2">
    <source>
        <dbReference type="SAM" id="Phobius"/>
    </source>
</evidence>
<feature type="transmembrane region" description="Helical" evidence="2">
    <location>
        <begin position="22"/>
        <end position="42"/>
    </location>
</feature>
<dbReference type="KEGG" id="toy:FO059_03130"/>
<feature type="compositionally biased region" description="Low complexity" evidence="1">
    <location>
        <begin position="374"/>
        <end position="383"/>
    </location>
</feature>
<dbReference type="EMBL" id="CP041765">
    <property type="protein sequence ID" value="QDQ98985.1"/>
    <property type="molecule type" value="Genomic_DNA"/>
</dbReference>
<keyword evidence="4" id="KW-0012">Acyltransferase</keyword>
<sequence>MVLVSHAFFWTGNYTDDAFGRFGARLEVSVPFFFALSGYLLIRPWVRAGLAGSATPTRPSPTRYLRARAQRILPAYWAVVVLVYAVYLLRDSGPFGRGWDGFLRNMTFTQIYGYGHLHDSLTQLWSIAVEVSFYLVLPLIGLAVARALRSRGGTARALPTLAAVAALSPLWIWATHTDLFYRLPGLAAARVDLTARLWLPSFLIWFVAGMMLAAAEPALRRRGLPRRPRLFSAACLAVAAAAFAVACTPIAGEGTIMPVGTGQSIAKNLLYTVCSLGVLAPLTLARGGARPTLFARALAWRPVVWLGGISYEFYLLHLLVMELLMDALGYRPFHGSVSVLAEATAVVTIPLAWLLARLTQPGGARRSPRHDDAATAGAAAPHDPGQRRHRPVAENSSSTASASESPMP</sequence>
<dbReference type="Pfam" id="PF01757">
    <property type="entry name" value="Acyl_transf_3"/>
    <property type="match status" value="1"/>
</dbReference>
<feature type="transmembrane region" description="Helical" evidence="2">
    <location>
        <begin position="197"/>
        <end position="218"/>
    </location>
</feature>
<dbReference type="PANTHER" id="PTHR23028:SF53">
    <property type="entry name" value="ACYL_TRANSF_3 DOMAIN-CONTAINING PROTEIN"/>
    <property type="match status" value="1"/>
</dbReference>
<feature type="transmembrane region" description="Helical" evidence="2">
    <location>
        <begin position="72"/>
        <end position="89"/>
    </location>
</feature>
<feature type="transmembrane region" description="Helical" evidence="2">
    <location>
        <begin position="264"/>
        <end position="282"/>
    </location>
</feature>
<proteinExistence type="predicted"/>
<reference evidence="4 5" key="1">
    <citation type="submission" date="2019-07" db="EMBL/GenBank/DDBJ databases">
        <title>Tomitella cavernea sp. nov., an actinomycete isolated from soil.</title>
        <authorList>
            <person name="Cheng J."/>
        </authorList>
    </citation>
    <scope>NUCLEOTIDE SEQUENCE [LARGE SCALE GENOMIC DNA]</scope>
    <source>
        <strain evidence="4 5">HY188</strain>
    </source>
</reference>
<keyword evidence="4" id="KW-0808">Transferase</keyword>
<feature type="transmembrane region" description="Helical" evidence="2">
    <location>
        <begin position="337"/>
        <end position="356"/>
    </location>
</feature>
<keyword evidence="5" id="KW-1185">Reference proteome</keyword>
<protein>
    <submittedName>
        <fullName evidence="4">Acyltransferase</fullName>
    </submittedName>
</protein>
<organism evidence="4 5">
    <name type="scientific">Tomitella fengzijianii</name>
    <dbReference type="NCBI Taxonomy" id="2597660"/>
    <lineage>
        <taxon>Bacteria</taxon>
        <taxon>Bacillati</taxon>
        <taxon>Actinomycetota</taxon>
        <taxon>Actinomycetes</taxon>
        <taxon>Mycobacteriales</taxon>
        <taxon>Tomitella</taxon>
    </lineage>
</organism>
<dbReference type="Proteomes" id="UP000317344">
    <property type="component" value="Chromosome"/>
</dbReference>
<feature type="domain" description="Acyltransferase 3" evidence="3">
    <location>
        <begin position="1"/>
        <end position="356"/>
    </location>
</feature>
<dbReference type="InterPro" id="IPR050879">
    <property type="entry name" value="Acyltransferase_3"/>
</dbReference>
<feature type="transmembrane region" description="Helical" evidence="2">
    <location>
        <begin position="124"/>
        <end position="145"/>
    </location>
</feature>
<keyword evidence="2" id="KW-0812">Transmembrane</keyword>
<feature type="transmembrane region" description="Helical" evidence="2">
    <location>
        <begin position="230"/>
        <end position="252"/>
    </location>
</feature>
<accession>A0A516X7E1</accession>
<evidence type="ECO:0000313" key="5">
    <source>
        <dbReference type="Proteomes" id="UP000317344"/>
    </source>
</evidence>
<name>A0A516X7E1_9ACTN</name>
<feature type="transmembrane region" description="Helical" evidence="2">
    <location>
        <begin position="303"/>
        <end position="325"/>
    </location>
</feature>
<gene>
    <name evidence="4" type="ORF">FO059_03130</name>
</gene>
<dbReference type="OrthoDB" id="5242306at2"/>
<dbReference type="GO" id="GO:0016747">
    <property type="term" value="F:acyltransferase activity, transferring groups other than amino-acyl groups"/>
    <property type="evidence" value="ECO:0007669"/>
    <property type="project" value="InterPro"/>
</dbReference>
<feature type="compositionally biased region" description="Low complexity" evidence="1">
    <location>
        <begin position="393"/>
        <end position="408"/>
    </location>
</feature>
<dbReference type="AlphaFoldDB" id="A0A516X7E1"/>
<dbReference type="InterPro" id="IPR002656">
    <property type="entry name" value="Acyl_transf_3_dom"/>
</dbReference>
<evidence type="ECO:0000313" key="4">
    <source>
        <dbReference type="EMBL" id="QDQ98985.1"/>
    </source>
</evidence>
<feature type="region of interest" description="Disordered" evidence="1">
    <location>
        <begin position="364"/>
        <end position="408"/>
    </location>
</feature>